<sequence length="175" mass="19697">MSELTNYAYRIMRQRNVQTFDYVEPNASTAEPSNALCFDESSANNLNEFVSLSADEILSWRPSVEPPRWWRPLQRAPSPPRVDQNWTSETFGPSERSPRSTRILSVQLTAQLNSLLEGSTPGSAGLIQTLHTPCQIKRCSRIKPDLSPSLSQKQAKSIPILCTENPKTKQTYETS</sequence>
<name>A0AAE1ED80_9GAST</name>
<keyword evidence="3" id="KW-1185">Reference proteome</keyword>
<evidence type="ECO:0000256" key="1">
    <source>
        <dbReference type="SAM" id="MobiDB-lite"/>
    </source>
</evidence>
<dbReference type="Proteomes" id="UP001283361">
    <property type="component" value="Unassembled WGS sequence"/>
</dbReference>
<proteinExistence type="predicted"/>
<gene>
    <name evidence="2" type="ORF">RRG08_034539</name>
</gene>
<feature type="region of interest" description="Disordered" evidence="1">
    <location>
        <begin position="71"/>
        <end position="100"/>
    </location>
</feature>
<dbReference type="EMBL" id="JAWDGP010000241">
    <property type="protein sequence ID" value="KAK3802395.1"/>
    <property type="molecule type" value="Genomic_DNA"/>
</dbReference>
<evidence type="ECO:0000313" key="2">
    <source>
        <dbReference type="EMBL" id="KAK3802395.1"/>
    </source>
</evidence>
<accession>A0AAE1ED80</accession>
<dbReference type="AlphaFoldDB" id="A0AAE1ED80"/>
<organism evidence="2 3">
    <name type="scientific">Elysia crispata</name>
    <name type="common">lettuce slug</name>
    <dbReference type="NCBI Taxonomy" id="231223"/>
    <lineage>
        <taxon>Eukaryota</taxon>
        <taxon>Metazoa</taxon>
        <taxon>Spiralia</taxon>
        <taxon>Lophotrochozoa</taxon>
        <taxon>Mollusca</taxon>
        <taxon>Gastropoda</taxon>
        <taxon>Heterobranchia</taxon>
        <taxon>Euthyneura</taxon>
        <taxon>Panpulmonata</taxon>
        <taxon>Sacoglossa</taxon>
        <taxon>Placobranchoidea</taxon>
        <taxon>Plakobranchidae</taxon>
        <taxon>Elysia</taxon>
    </lineage>
</organism>
<reference evidence="2" key="1">
    <citation type="journal article" date="2023" name="G3 (Bethesda)">
        <title>A reference genome for the long-term kleptoplast-retaining sea slug Elysia crispata morphotype clarki.</title>
        <authorList>
            <person name="Eastman K.E."/>
            <person name="Pendleton A.L."/>
            <person name="Shaikh M.A."/>
            <person name="Suttiyut T."/>
            <person name="Ogas R."/>
            <person name="Tomko P."/>
            <person name="Gavelis G."/>
            <person name="Widhalm J.R."/>
            <person name="Wisecaver J.H."/>
        </authorList>
    </citation>
    <scope>NUCLEOTIDE SEQUENCE</scope>
    <source>
        <strain evidence="2">ECLA1</strain>
    </source>
</reference>
<comment type="caution">
    <text evidence="2">The sequence shown here is derived from an EMBL/GenBank/DDBJ whole genome shotgun (WGS) entry which is preliminary data.</text>
</comment>
<protein>
    <submittedName>
        <fullName evidence="2">Uncharacterized protein</fullName>
    </submittedName>
</protein>
<evidence type="ECO:0000313" key="3">
    <source>
        <dbReference type="Proteomes" id="UP001283361"/>
    </source>
</evidence>